<feature type="domain" description="Zinc finger Ogr/Delta-type" evidence="1">
    <location>
        <begin position="8"/>
        <end position="45"/>
    </location>
</feature>
<gene>
    <name evidence="2" type="ORF">TX23_25660</name>
</gene>
<reference evidence="2 3" key="1">
    <citation type="submission" date="2015-02" db="EMBL/GenBank/DDBJ databases">
        <title>Two Pseudomonas sp. nov., isolated from raw milk.</title>
        <authorList>
            <person name="Wenning M."/>
            <person name="von Neubeck M."/>
            <person name="Huptas C."/>
            <person name="Scherer S."/>
        </authorList>
    </citation>
    <scope>NUCLEOTIDE SEQUENCE [LARGE SCALE GENOMIC DNA]</scope>
    <source>
        <strain evidence="2 3">DSM 29164</strain>
    </source>
</reference>
<evidence type="ECO:0000313" key="2">
    <source>
        <dbReference type="EMBL" id="KRP68661.1"/>
    </source>
</evidence>
<dbReference type="OrthoDB" id="7362772at2"/>
<evidence type="ECO:0000259" key="1">
    <source>
        <dbReference type="Pfam" id="PF04606"/>
    </source>
</evidence>
<name>A0A0R3A5Q4_9PSED</name>
<dbReference type="PATRIC" id="fig|1615673.3.peg.746"/>
<accession>A0A0R3A5Q4</accession>
<evidence type="ECO:0000313" key="3">
    <source>
        <dbReference type="Proteomes" id="UP000050852"/>
    </source>
</evidence>
<proteinExistence type="predicted"/>
<dbReference type="Pfam" id="PF04606">
    <property type="entry name" value="Ogr_Delta"/>
    <property type="match status" value="1"/>
</dbReference>
<sequence>MSTYKLVCPCCGSSMRIRTSEGQTPCFRSMYSECTNLLCGATFSGSLVWEYQLSPSGIERPLTVLPMAPTKVRLLARQNLTAKNDQPDLLDQLDMEAATV</sequence>
<dbReference type="Proteomes" id="UP000050852">
    <property type="component" value="Unassembled WGS sequence"/>
</dbReference>
<dbReference type="AlphaFoldDB" id="A0A0R3A5Q4"/>
<dbReference type="EMBL" id="JYLN01000016">
    <property type="protein sequence ID" value="KRP68661.1"/>
    <property type="molecule type" value="Genomic_DNA"/>
</dbReference>
<comment type="caution">
    <text evidence="2">The sequence shown here is derived from an EMBL/GenBank/DDBJ whole genome shotgun (WGS) entry which is preliminary data.</text>
</comment>
<dbReference type="InterPro" id="IPR007684">
    <property type="entry name" value="Znf_Ogr/Delta"/>
</dbReference>
<organism evidence="2 3">
    <name type="scientific">Pseudomonas paralactis</name>
    <dbReference type="NCBI Taxonomy" id="1615673"/>
    <lineage>
        <taxon>Bacteria</taxon>
        <taxon>Pseudomonadati</taxon>
        <taxon>Pseudomonadota</taxon>
        <taxon>Gammaproteobacteria</taxon>
        <taxon>Pseudomonadales</taxon>
        <taxon>Pseudomonadaceae</taxon>
        <taxon>Pseudomonas</taxon>
    </lineage>
</organism>
<protein>
    <submittedName>
        <fullName evidence="2">Transcriptional regulator</fullName>
    </submittedName>
</protein>
<dbReference type="RefSeq" id="WP_057704571.1">
    <property type="nucleotide sequence ID" value="NZ_JYLN01000016.1"/>
</dbReference>